<evidence type="ECO:0000313" key="1">
    <source>
        <dbReference type="EMBL" id="CAD7639710.1"/>
    </source>
</evidence>
<reference evidence="1" key="1">
    <citation type="submission" date="2020-11" db="EMBL/GenBank/DDBJ databases">
        <authorList>
            <person name="Tran Van P."/>
        </authorList>
    </citation>
    <scope>NUCLEOTIDE SEQUENCE</scope>
</reference>
<protein>
    <submittedName>
        <fullName evidence="1">Uncharacterized protein</fullName>
    </submittedName>
</protein>
<dbReference type="EMBL" id="CAJPIZ010022424">
    <property type="protein sequence ID" value="CAG2117940.1"/>
    <property type="molecule type" value="Genomic_DNA"/>
</dbReference>
<dbReference type="AlphaFoldDB" id="A0A7R9LDI9"/>
<keyword evidence="2" id="KW-1185">Reference proteome</keyword>
<evidence type="ECO:0000313" key="2">
    <source>
        <dbReference type="Proteomes" id="UP000759131"/>
    </source>
</evidence>
<accession>A0A7R9LDI9</accession>
<name>A0A7R9LDI9_9ACAR</name>
<dbReference type="Proteomes" id="UP000759131">
    <property type="component" value="Unassembled WGS sequence"/>
</dbReference>
<organism evidence="1">
    <name type="scientific">Medioppia subpectinata</name>
    <dbReference type="NCBI Taxonomy" id="1979941"/>
    <lineage>
        <taxon>Eukaryota</taxon>
        <taxon>Metazoa</taxon>
        <taxon>Ecdysozoa</taxon>
        <taxon>Arthropoda</taxon>
        <taxon>Chelicerata</taxon>
        <taxon>Arachnida</taxon>
        <taxon>Acari</taxon>
        <taxon>Acariformes</taxon>
        <taxon>Sarcoptiformes</taxon>
        <taxon>Oribatida</taxon>
        <taxon>Brachypylina</taxon>
        <taxon>Oppioidea</taxon>
        <taxon>Oppiidae</taxon>
        <taxon>Medioppia</taxon>
    </lineage>
</organism>
<proteinExistence type="predicted"/>
<gene>
    <name evidence="1" type="ORF">OSB1V03_LOCUS17893</name>
</gene>
<sequence length="85" mass="10056">MNILDLWQRVDNSFAPISHKQLNFINKLDAISHNNQSNQSDTDRQTVVATDSDPLVPDFSHLYHFDDWFESIETHFVNQYDSRFK</sequence>
<dbReference type="EMBL" id="OC876999">
    <property type="protein sequence ID" value="CAD7639710.1"/>
    <property type="molecule type" value="Genomic_DNA"/>
</dbReference>